<organism evidence="1 2">
    <name type="scientific">Rhizophagus clarus</name>
    <dbReference type="NCBI Taxonomy" id="94130"/>
    <lineage>
        <taxon>Eukaryota</taxon>
        <taxon>Fungi</taxon>
        <taxon>Fungi incertae sedis</taxon>
        <taxon>Mucoromycota</taxon>
        <taxon>Glomeromycotina</taxon>
        <taxon>Glomeromycetes</taxon>
        <taxon>Glomerales</taxon>
        <taxon>Glomeraceae</taxon>
        <taxon>Rhizophagus</taxon>
    </lineage>
</organism>
<gene>
    <name evidence="1" type="ORF">RclHR1_04400017</name>
</gene>
<name>A0A2Z6RIJ1_9GLOM</name>
<reference evidence="1 2" key="1">
    <citation type="submission" date="2017-11" db="EMBL/GenBank/DDBJ databases">
        <title>The genome of Rhizophagus clarus HR1 reveals common genetic basis of auxotrophy among arbuscular mycorrhizal fungi.</title>
        <authorList>
            <person name="Kobayashi Y."/>
        </authorList>
    </citation>
    <scope>NUCLEOTIDE SEQUENCE [LARGE SCALE GENOMIC DNA]</scope>
    <source>
        <strain evidence="1 2">HR1</strain>
    </source>
</reference>
<comment type="caution">
    <text evidence="1">The sequence shown here is derived from an EMBL/GenBank/DDBJ whole genome shotgun (WGS) entry which is preliminary data.</text>
</comment>
<evidence type="ECO:0000313" key="1">
    <source>
        <dbReference type="EMBL" id="GBC01994.1"/>
    </source>
</evidence>
<keyword evidence="2" id="KW-1185">Reference proteome</keyword>
<sequence length="86" mass="10433">MNFGLQNYGENFWFDVLHSSVRSYRSRRRRRAVVVNHVWICDIDNEDLIYFENLMILFVEIRSIVDCFEQCFEESRDTIENVNFDG</sequence>
<accession>A0A2Z6RIJ1</accession>
<dbReference type="EMBL" id="BEXD01003780">
    <property type="protein sequence ID" value="GBC01994.1"/>
    <property type="molecule type" value="Genomic_DNA"/>
</dbReference>
<dbReference type="AlphaFoldDB" id="A0A2Z6RIJ1"/>
<protein>
    <submittedName>
        <fullName evidence="1">Uncharacterized protein</fullName>
    </submittedName>
</protein>
<evidence type="ECO:0000313" key="2">
    <source>
        <dbReference type="Proteomes" id="UP000247702"/>
    </source>
</evidence>
<proteinExistence type="predicted"/>
<dbReference type="Proteomes" id="UP000247702">
    <property type="component" value="Unassembled WGS sequence"/>
</dbReference>